<comment type="subcellular location">
    <subcellularLocation>
        <location evidence="1">Nucleus</location>
    </subcellularLocation>
</comment>
<dbReference type="PANTHER" id="PTHR31001">
    <property type="entry name" value="UNCHARACTERIZED TRANSCRIPTIONAL REGULATORY PROTEIN"/>
    <property type="match status" value="1"/>
</dbReference>
<dbReference type="GO" id="GO:0008270">
    <property type="term" value="F:zinc ion binding"/>
    <property type="evidence" value="ECO:0007669"/>
    <property type="project" value="InterPro"/>
</dbReference>
<comment type="caution">
    <text evidence="4">The sequence shown here is derived from an EMBL/GenBank/DDBJ whole genome shotgun (WGS) entry which is preliminary data.</text>
</comment>
<protein>
    <recommendedName>
        <fullName evidence="3">Zn(2)-C6 fungal-type domain-containing protein</fullName>
    </recommendedName>
</protein>
<accession>A0A8H7Y356</accession>
<dbReference type="AlphaFoldDB" id="A0A8H7Y356"/>
<reference evidence="4" key="1">
    <citation type="submission" date="2021-02" db="EMBL/GenBank/DDBJ databases">
        <title>Psilocybe cubensis genome.</title>
        <authorList>
            <person name="Mckernan K.J."/>
            <person name="Crawford S."/>
            <person name="Trippe A."/>
            <person name="Kane L.T."/>
            <person name="Mclaughlin S."/>
        </authorList>
    </citation>
    <scope>NUCLEOTIDE SEQUENCE [LARGE SCALE GENOMIC DNA]</scope>
    <source>
        <strain evidence="4">MGC-MH-2018</strain>
    </source>
</reference>
<keyword evidence="2" id="KW-0539">Nucleus</keyword>
<dbReference type="EMBL" id="JAFIQS010000002">
    <property type="protein sequence ID" value="KAG5172721.1"/>
    <property type="molecule type" value="Genomic_DNA"/>
</dbReference>
<proteinExistence type="predicted"/>
<evidence type="ECO:0000259" key="3">
    <source>
        <dbReference type="PROSITE" id="PS50048"/>
    </source>
</evidence>
<dbReference type="InterPro" id="IPR001138">
    <property type="entry name" value="Zn2Cys6_DnaBD"/>
</dbReference>
<dbReference type="InterPro" id="IPR050613">
    <property type="entry name" value="Sec_Metabolite_Reg"/>
</dbReference>
<feature type="domain" description="Zn(2)-C6 fungal-type" evidence="3">
    <location>
        <begin position="45"/>
        <end position="76"/>
    </location>
</feature>
<dbReference type="GO" id="GO:0005634">
    <property type="term" value="C:nucleus"/>
    <property type="evidence" value="ECO:0007669"/>
    <property type="project" value="UniProtKB-SubCell"/>
</dbReference>
<dbReference type="InterPro" id="IPR036864">
    <property type="entry name" value="Zn2-C6_fun-type_DNA-bd_sf"/>
</dbReference>
<organism evidence="4">
    <name type="scientific">Psilocybe cubensis</name>
    <name type="common">Psychedelic mushroom</name>
    <name type="synonym">Stropharia cubensis</name>
    <dbReference type="NCBI Taxonomy" id="181762"/>
    <lineage>
        <taxon>Eukaryota</taxon>
        <taxon>Fungi</taxon>
        <taxon>Dikarya</taxon>
        <taxon>Basidiomycota</taxon>
        <taxon>Agaricomycotina</taxon>
        <taxon>Agaricomycetes</taxon>
        <taxon>Agaricomycetidae</taxon>
        <taxon>Agaricales</taxon>
        <taxon>Agaricineae</taxon>
        <taxon>Strophariaceae</taxon>
        <taxon>Psilocybe</taxon>
    </lineage>
</organism>
<dbReference type="SMART" id="SM00066">
    <property type="entry name" value="GAL4"/>
    <property type="match status" value="2"/>
</dbReference>
<gene>
    <name evidence="4" type="ORF">JR316_002224</name>
</gene>
<dbReference type="Gene3D" id="4.10.240.10">
    <property type="entry name" value="Zn(2)-C6 fungal-type DNA-binding domain"/>
    <property type="match status" value="2"/>
</dbReference>
<evidence type="ECO:0000313" key="4">
    <source>
        <dbReference type="EMBL" id="KAG5172721.1"/>
    </source>
</evidence>
<dbReference type="SUPFAM" id="SSF57701">
    <property type="entry name" value="Zn2/Cys6 DNA-binding domain"/>
    <property type="match status" value="2"/>
</dbReference>
<sequence>MALQSQTPDLVEDISDDGQLTIRIPNPKVYMARQSKWVGRRGKPRCDNCRIGNLKCDRVLPMCNHCTWADQPECFYTPMPTPAHRGIPRCDRCRANNMKCDRNLPVCNNCEREAGGTACNYTPKKRHKQPATEEDPVKASLRMGQSIMSQKNEHPLPVNTDPTHTPLETDHLSSHTFYGRNIGIDIPGGIVVSPTHSESEYLSDADSGQAGRFTADYSRDNSSTNFSAYSSEVVQRPPILAPTPLEFIPHSFPLSQDLKNTSTIDPWLHHSFISLPAYVCKRLRRLRTVDFPNRRDFDTSLLDFQNGMMDELREIICFPSDAYTKLASCLASGDLSTLSDRVRSWASTQRLSSVTEKYYLILTPRDSDYTDDCGPSENDKRQFVTDLLSTKSDLEYVQVIFFISSWKVYLTVFRRMALTEYQYDNKYTTF</sequence>
<name>A0A8H7Y356_PSICU</name>
<dbReference type="PROSITE" id="PS50048">
    <property type="entry name" value="ZN2_CY6_FUNGAL_2"/>
    <property type="match status" value="2"/>
</dbReference>
<feature type="domain" description="Zn(2)-C6 fungal-type" evidence="3">
    <location>
        <begin position="89"/>
        <end position="121"/>
    </location>
</feature>
<evidence type="ECO:0000256" key="2">
    <source>
        <dbReference type="ARBA" id="ARBA00023242"/>
    </source>
</evidence>
<dbReference type="GO" id="GO:0000981">
    <property type="term" value="F:DNA-binding transcription factor activity, RNA polymerase II-specific"/>
    <property type="evidence" value="ECO:0007669"/>
    <property type="project" value="InterPro"/>
</dbReference>
<dbReference type="CDD" id="cd00067">
    <property type="entry name" value="GAL4"/>
    <property type="match status" value="2"/>
</dbReference>
<dbReference type="Pfam" id="PF00172">
    <property type="entry name" value="Zn_clus"/>
    <property type="match status" value="1"/>
</dbReference>
<evidence type="ECO:0000256" key="1">
    <source>
        <dbReference type="ARBA" id="ARBA00004123"/>
    </source>
</evidence>